<proteinExistence type="predicted"/>
<dbReference type="Gene3D" id="3.30.70.270">
    <property type="match status" value="3"/>
</dbReference>
<dbReference type="AlphaFoldDB" id="V8PHD8"/>
<accession>V8PHD8</accession>
<dbReference type="Proteomes" id="UP000018936">
    <property type="component" value="Unassembled WGS sequence"/>
</dbReference>
<keyword evidence="2" id="KW-1185">Reference proteome</keyword>
<dbReference type="InterPro" id="IPR043128">
    <property type="entry name" value="Rev_trsase/Diguanyl_cyclase"/>
</dbReference>
<dbReference type="EMBL" id="AZIM01000092">
    <property type="protein sequence ID" value="ETE73433.1"/>
    <property type="molecule type" value="Genomic_DNA"/>
</dbReference>
<sequence>MSSSPTSAMKANWVTWPSHSSSPQPISTEFLFSPEQLAATSNKTPGARQIPREYWDLSEVFSETECDILPPHHETDLHNLYPLPLMKDMLSHLAKGKIFTKLDLREAYYRGASNSKPCLSDYREPRQCSLRQVVQKLLAANLYVKLLKCEFHHAQLDYLVYRVSNEGIEMDPAKVQAVLGWQAPGTHRQLQSFLGFANFYWLFIPSFMRIAKPMMDLLKTGMGPNLPKNTLTLNNPLSFKQTPVMCQ</sequence>
<dbReference type="InterPro" id="IPR050951">
    <property type="entry name" value="Retrovirus_Pol_polyprotein"/>
</dbReference>
<dbReference type="OrthoDB" id="8000983at2759"/>
<gene>
    <name evidence="1" type="ORF">L345_00728</name>
</gene>
<dbReference type="SUPFAM" id="SSF56672">
    <property type="entry name" value="DNA/RNA polymerases"/>
    <property type="match status" value="1"/>
</dbReference>
<organism evidence="1 2">
    <name type="scientific">Ophiophagus hannah</name>
    <name type="common">King cobra</name>
    <name type="synonym">Naja hannah</name>
    <dbReference type="NCBI Taxonomy" id="8665"/>
    <lineage>
        <taxon>Eukaryota</taxon>
        <taxon>Metazoa</taxon>
        <taxon>Chordata</taxon>
        <taxon>Craniata</taxon>
        <taxon>Vertebrata</taxon>
        <taxon>Euteleostomi</taxon>
        <taxon>Lepidosauria</taxon>
        <taxon>Squamata</taxon>
        <taxon>Bifurcata</taxon>
        <taxon>Unidentata</taxon>
        <taxon>Episquamata</taxon>
        <taxon>Toxicofera</taxon>
        <taxon>Serpentes</taxon>
        <taxon>Colubroidea</taxon>
        <taxon>Elapidae</taxon>
        <taxon>Elapinae</taxon>
        <taxon>Ophiophagus</taxon>
    </lineage>
</organism>
<evidence type="ECO:0000313" key="2">
    <source>
        <dbReference type="Proteomes" id="UP000018936"/>
    </source>
</evidence>
<comment type="caution">
    <text evidence="1">The sequence shown here is derived from an EMBL/GenBank/DDBJ whole genome shotgun (WGS) entry which is preliminary data.</text>
</comment>
<feature type="non-terminal residue" evidence="1">
    <location>
        <position position="1"/>
    </location>
</feature>
<reference evidence="1 2" key="1">
    <citation type="journal article" date="2013" name="Proc. Natl. Acad. Sci. U.S.A.">
        <title>The king cobra genome reveals dynamic gene evolution and adaptation in the snake venom system.</title>
        <authorList>
            <person name="Vonk F.J."/>
            <person name="Casewell N.R."/>
            <person name="Henkel C.V."/>
            <person name="Heimberg A.M."/>
            <person name="Jansen H.J."/>
            <person name="McCleary R.J."/>
            <person name="Kerkkamp H.M."/>
            <person name="Vos R.A."/>
            <person name="Guerreiro I."/>
            <person name="Calvete J.J."/>
            <person name="Wuster W."/>
            <person name="Woods A.E."/>
            <person name="Logan J.M."/>
            <person name="Harrison R.A."/>
            <person name="Castoe T.A."/>
            <person name="de Koning A.P."/>
            <person name="Pollock D.D."/>
            <person name="Yandell M."/>
            <person name="Calderon D."/>
            <person name="Renjifo C."/>
            <person name="Currier R.B."/>
            <person name="Salgado D."/>
            <person name="Pla D."/>
            <person name="Sanz L."/>
            <person name="Hyder A.S."/>
            <person name="Ribeiro J.M."/>
            <person name="Arntzen J.W."/>
            <person name="van den Thillart G.E."/>
            <person name="Boetzer M."/>
            <person name="Pirovano W."/>
            <person name="Dirks R.P."/>
            <person name="Spaink H.P."/>
            <person name="Duboule D."/>
            <person name="McGlinn E."/>
            <person name="Kini R.M."/>
            <person name="Richardson M.K."/>
        </authorList>
    </citation>
    <scope>NUCLEOTIDE SEQUENCE</scope>
    <source>
        <tissue evidence="1">Blood</tissue>
    </source>
</reference>
<evidence type="ECO:0000313" key="1">
    <source>
        <dbReference type="EMBL" id="ETE73433.1"/>
    </source>
</evidence>
<name>V8PHD8_OPHHA</name>
<dbReference type="InterPro" id="IPR043502">
    <property type="entry name" value="DNA/RNA_pol_sf"/>
</dbReference>
<protein>
    <submittedName>
        <fullName evidence="1">Putative mitochondrial protein</fullName>
    </submittedName>
</protein>
<dbReference type="PANTHER" id="PTHR37984">
    <property type="entry name" value="PROTEIN CBG26694"/>
    <property type="match status" value="1"/>
</dbReference>
<dbReference type="PANTHER" id="PTHR37984:SF5">
    <property type="entry name" value="PROTEIN NYNRIN-LIKE"/>
    <property type="match status" value="1"/>
</dbReference>